<gene>
    <name evidence="2" type="ORF">Q664_10600</name>
</gene>
<reference evidence="2 3" key="1">
    <citation type="submission" date="2014-07" db="EMBL/GenBank/DDBJ databases">
        <title>Draft Genome Sequence of Gephyronic Acid Producer, Cystobacter violaceus Strain Cb vi76.</title>
        <authorList>
            <person name="Stevens D.C."/>
            <person name="Young J."/>
            <person name="Carmichael R."/>
            <person name="Tan J."/>
            <person name="Taylor R.E."/>
        </authorList>
    </citation>
    <scope>NUCLEOTIDE SEQUENCE [LARGE SCALE GENOMIC DNA]</scope>
    <source>
        <strain evidence="2 3">Cb vi76</strain>
    </source>
</reference>
<feature type="domain" description="J" evidence="1">
    <location>
        <begin position="95"/>
        <end position="156"/>
    </location>
</feature>
<dbReference type="CDD" id="cd06257">
    <property type="entry name" value="DnaJ"/>
    <property type="match status" value="1"/>
</dbReference>
<dbReference type="RefSeq" id="WP_043392939.1">
    <property type="nucleotide sequence ID" value="NZ_JPMI01000062.1"/>
</dbReference>
<dbReference type="InterPro" id="IPR001623">
    <property type="entry name" value="DnaJ_domain"/>
</dbReference>
<dbReference type="Proteomes" id="UP000028547">
    <property type="component" value="Unassembled WGS sequence"/>
</dbReference>
<organism evidence="2 3">
    <name type="scientific">Archangium violaceum Cb vi76</name>
    <dbReference type="NCBI Taxonomy" id="1406225"/>
    <lineage>
        <taxon>Bacteria</taxon>
        <taxon>Pseudomonadati</taxon>
        <taxon>Myxococcota</taxon>
        <taxon>Myxococcia</taxon>
        <taxon>Myxococcales</taxon>
        <taxon>Cystobacterineae</taxon>
        <taxon>Archangiaceae</taxon>
        <taxon>Archangium</taxon>
    </lineage>
</organism>
<dbReference type="SMART" id="SM00271">
    <property type="entry name" value="DnaJ"/>
    <property type="match status" value="1"/>
</dbReference>
<dbReference type="InterPro" id="IPR036869">
    <property type="entry name" value="J_dom_sf"/>
</dbReference>
<evidence type="ECO:0000259" key="1">
    <source>
        <dbReference type="PROSITE" id="PS50076"/>
    </source>
</evidence>
<dbReference type="AlphaFoldDB" id="A0A084SXQ2"/>
<name>A0A084SXQ2_9BACT</name>
<accession>A0A084SXQ2</accession>
<dbReference type="Gene3D" id="1.10.287.110">
    <property type="entry name" value="DnaJ domain"/>
    <property type="match status" value="1"/>
</dbReference>
<dbReference type="Pfam" id="PF00226">
    <property type="entry name" value="DnaJ"/>
    <property type="match status" value="1"/>
</dbReference>
<protein>
    <submittedName>
        <fullName evidence="2">Molecular chaperone DnaJ</fullName>
    </submittedName>
</protein>
<dbReference type="EMBL" id="JPMI01000062">
    <property type="protein sequence ID" value="KFA93237.1"/>
    <property type="molecule type" value="Genomic_DNA"/>
</dbReference>
<sequence>MSAAAATNWNWRTLENVEVECTHCGVRMSGHSGPRIKYFRCGSCHRWVSSVYTDVFRADAKMRTHPVKEKTDGDAQFLAVKDRLEAWLAAIDDQDPYRVLGVSPSDSPEVVRARFHELALVRHPDRGGSEAKMRELNLAYEKILRHRQRKRIEALEAGAAVRGASALPAARGRQARGEGDQL</sequence>
<comment type="caution">
    <text evidence="2">The sequence shown here is derived from an EMBL/GenBank/DDBJ whole genome shotgun (WGS) entry which is preliminary data.</text>
</comment>
<proteinExistence type="predicted"/>
<dbReference type="SUPFAM" id="SSF46565">
    <property type="entry name" value="Chaperone J-domain"/>
    <property type="match status" value="1"/>
</dbReference>
<dbReference type="PROSITE" id="PS50076">
    <property type="entry name" value="DNAJ_2"/>
    <property type="match status" value="1"/>
</dbReference>
<evidence type="ECO:0000313" key="2">
    <source>
        <dbReference type="EMBL" id="KFA93237.1"/>
    </source>
</evidence>
<evidence type="ECO:0000313" key="3">
    <source>
        <dbReference type="Proteomes" id="UP000028547"/>
    </source>
</evidence>